<keyword evidence="5" id="KW-0687">Ribonucleoprotein</keyword>
<reference evidence="6" key="1">
    <citation type="submission" date="2018-05" db="EMBL/GenBank/DDBJ databases">
        <authorList>
            <person name="Lanie J.A."/>
            <person name="Ng W.-L."/>
            <person name="Kazmierczak K.M."/>
            <person name="Andrzejewski T.M."/>
            <person name="Davidsen T.M."/>
            <person name="Wayne K.J."/>
            <person name="Tettelin H."/>
            <person name="Glass J.I."/>
            <person name="Rusch D."/>
            <person name="Podicherti R."/>
            <person name="Tsui H.-C.T."/>
            <person name="Winkler M.E."/>
        </authorList>
    </citation>
    <scope>NUCLEOTIDE SEQUENCE</scope>
</reference>
<evidence type="ECO:0008006" key="7">
    <source>
        <dbReference type="Google" id="ProtNLM"/>
    </source>
</evidence>
<keyword evidence="4" id="KW-0689">Ribosomal protein</keyword>
<evidence type="ECO:0000256" key="5">
    <source>
        <dbReference type="ARBA" id="ARBA00023274"/>
    </source>
</evidence>
<dbReference type="PANTHER" id="PTHR10744:SF1">
    <property type="entry name" value="SMALL RIBOSOMAL SUBUNIT PROTEIN US17M"/>
    <property type="match status" value="1"/>
</dbReference>
<comment type="similarity">
    <text evidence="1">Belongs to the universal ribosomal protein uS17 family.</text>
</comment>
<gene>
    <name evidence="6" type="ORF">METZ01_LOCUS63069</name>
</gene>
<dbReference type="GO" id="GO:0006412">
    <property type="term" value="P:translation"/>
    <property type="evidence" value="ECO:0007669"/>
    <property type="project" value="InterPro"/>
</dbReference>
<protein>
    <recommendedName>
        <fullName evidence="7">30S ribosomal protein S17</fullName>
    </recommendedName>
</protein>
<evidence type="ECO:0000256" key="3">
    <source>
        <dbReference type="ARBA" id="ARBA00022884"/>
    </source>
</evidence>
<evidence type="ECO:0000313" key="6">
    <source>
        <dbReference type="EMBL" id="SVA10215.1"/>
    </source>
</evidence>
<dbReference type="CDD" id="cd00364">
    <property type="entry name" value="Ribosomal_uS17"/>
    <property type="match status" value="1"/>
</dbReference>
<dbReference type="EMBL" id="UINC01003905">
    <property type="protein sequence ID" value="SVA10215.1"/>
    <property type="molecule type" value="Genomic_DNA"/>
</dbReference>
<dbReference type="PRINTS" id="PR00973">
    <property type="entry name" value="RIBOSOMALS17"/>
</dbReference>
<name>A0A381T1X0_9ZZZZ</name>
<dbReference type="PANTHER" id="PTHR10744">
    <property type="entry name" value="40S RIBOSOMAL PROTEIN S11 FAMILY MEMBER"/>
    <property type="match status" value="1"/>
</dbReference>
<dbReference type="NCBIfam" id="TIGR03635">
    <property type="entry name" value="uS17_bact"/>
    <property type="match status" value="1"/>
</dbReference>
<sequence>MATKSEVQGIVVSDKMEKSVVVAIERQIRHGLYGKTQRRTSRFVAHDDTNNAKVGDRVAIAEGRPMSRRKRWVVTRVLKRSRGV</sequence>
<dbReference type="InterPro" id="IPR000266">
    <property type="entry name" value="Ribosomal_uS17"/>
</dbReference>
<evidence type="ECO:0000256" key="2">
    <source>
        <dbReference type="ARBA" id="ARBA00022730"/>
    </source>
</evidence>
<keyword evidence="2" id="KW-0699">rRNA-binding</keyword>
<dbReference type="AlphaFoldDB" id="A0A381T1X0"/>
<dbReference type="NCBIfam" id="NF004123">
    <property type="entry name" value="PRK05610.1"/>
    <property type="match status" value="1"/>
</dbReference>
<evidence type="ECO:0000256" key="4">
    <source>
        <dbReference type="ARBA" id="ARBA00022980"/>
    </source>
</evidence>
<dbReference type="HAMAP" id="MF_01345_B">
    <property type="entry name" value="Ribosomal_uS17_B"/>
    <property type="match status" value="1"/>
</dbReference>
<proteinExistence type="inferred from homology"/>
<organism evidence="6">
    <name type="scientific">marine metagenome</name>
    <dbReference type="NCBI Taxonomy" id="408172"/>
    <lineage>
        <taxon>unclassified sequences</taxon>
        <taxon>metagenomes</taxon>
        <taxon>ecological metagenomes</taxon>
    </lineage>
</organism>
<evidence type="ECO:0000256" key="1">
    <source>
        <dbReference type="ARBA" id="ARBA00010254"/>
    </source>
</evidence>
<dbReference type="GO" id="GO:0022627">
    <property type="term" value="C:cytosolic small ribosomal subunit"/>
    <property type="evidence" value="ECO:0007669"/>
    <property type="project" value="TreeGrafter"/>
</dbReference>
<accession>A0A381T1X0</accession>
<dbReference type="GO" id="GO:0019843">
    <property type="term" value="F:rRNA binding"/>
    <property type="evidence" value="ECO:0007669"/>
    <property type="project" value="UniProtKB-KW"/>
</dbReference>
<dbReference type="SUPFAM" id="SSF50249">
    <property type="entry name" value="Nucleic acid-binding proteins"/>
    <property type="match status" value="1"/>
</dbReference>
<dbReference type="GO" id="GO:0003735">
    <property type="term" value="F:structural constituent of ribosome"/>
    <property type="evidence" value="ECO:0007669"/>
    <property type="project" value="InterPro"/>
</dbReference>
<dbReference type="InterPro" id="IPR012340">
    <property type="entry name" value="NA-bd_OB-fold"/>
</dbReference>
<dbReference type="Gene3D" id="2.40.50.140">
    <property type="entry name" value="Nucleic acid-binding proteins"/>
    <property type="match status" value="1"/>
</dbReference>
<dbReference type="Pfam" id="PF00366">
    <property type="entry name" value="Ribosomal_S17"/>
    <property type="match status" value="1"/>
</dbReference>
<dbReference type="InterPro" id="IPR019984">
    <property type="entry name" value="Ribosomal_uS17_bact/chlr"/>
</dbReference>
<keyword evidence="3" id="KW-0694">RNA-binding</keyword>